<reference evidence="2 3" key="1">
    <citation type="submission" date="2019-03" db="EMBL/GenBank/DDBJ databases">
        <title>First draft genome of Liparis tanakae, snailfish: a comprehensive survey of snailfish specific genes.</title>
        <authorList>
            <person name="Kim W."/>
            <person name="Song I."/>
            <person name="Jeong J.-H."/>
            <person name="Kim D."/>
            <person name="Kim S."/>
            <person name="Ryu S."/>
            <person name="Song J.Y."/>
            <person name="Lee S.K."/>
        </authorList>
    </citation>
    <scope>NUCLEOTIDE SEQUENCE [LARGE SCALE GENOMIC DNA]</scope>
    <source>
        <tissue evidence="2">Muscle</tissue>
    </source>
</reference>
<evidence type="ECO:0000256" key="1">
    <source>
        <dbReference type="SAM" id="MobiDB-lite"/>
    </source>
</evidence>
<name>A0A4Z2IQ12_9TELE</name>
<organism evidence="2 3">
    <name type="scientific">Liparis tanakae</name>
    <name type="common">Tanaka's snailfish</name>
    <dbReference type="NCBI Taxonomy" id="230148"/>
    <lineage>
        <taxon>Eukaryota</taxon>
        <taxon>Metazoa</taxon>
        <taxon>Chordata</taxon>
        <taxon>Craniata</taxon>
        <taxon>Vertebrata</taxon>
        <taxon>Euteleostomi</taxon>
        <taxon>Actinopterygii</taxon>
        <taxon>Neopterygii</taxon>
        <taxon>Teleostei</taxon>
        <taxon>Neoteleostei</taxon>
        <taxon>Acanthomorphata</taxon>
        <taxon>Eupercaria</taxon>
        <taxon>Perciformes</taxon>
        <taxon>Cottioidei</taxon>
        <taxon>Cottales</taxon>
        <taxon>Liparidae</taxon>
        <taxon>Liparis</taxon>
    </lineage>
</organism>
<gene>
    <name evidence="2" type="ORF">EYF80_009958</name>
</gene>
<keyword evidence="3" id="KW-1185">Reference proteome</keyword>
<feature type="region of interest" description="Disordered" evidence="1">
    <location>
        <begin position="176"/>
        <end position="195"/>
    </location>
</feature>
<comment type="caution">
    <text evidence="2">The sequence shown here is derived from an EMBL/GenBank/DDBJ whole genome shotgun (WGS) entry which is preliminary data.</text>
</comment>
<sequence length="278" mass="29809">MALTNPLQFQRLRSSACTGVGGHASSSRSQLSGSGGVGVVMAAVEGALIVVADITGSGTAAVPGPHWVESESLESRLACVVVGVQPRWAVGGQWRVCVLRRRFSSDCRKDRRALSSSSGEEPSSSTSAISAKVTGCVLKRASRGRRERLLPLAGPLGTGSCWGNSSMAEAMRLGLNRGSPKAGRKQPSKTSKCRNTEELQVQREARGCELLGSASALHSLDVPYHPDQNSGETQVSNQQLSSSLRCGHVTVHRRDTRLREVMSRVFGRRMCLQRYRGH</sequence>
<evidence type="ECO:0000313" key="3">
    <source>
        <dbReference type="Proteomes" id="UP000314294"/>
    </source>
</evidence>
<evidence type="ECO:0000313" key="2">
    <source>
        <dbReference type="EMBL" id="TNN79921.1"/>
    </source>
</evidence>
<dbReference type="AlphaFoldDB" id="A0A4Z2IQ12"/>
<proteinExistence type="predicted"/>
<dbReference type="EMBL" id="SRLO01000060">
    <property type="protein sequence ID" value="TNN79921.1"/>
    <property type="molecule type" value="Genomic_DNA"/>
</dbReference>
<accession>A0A4Z2IQ12</accession>
<protein>
    <submittedName>
        <fullName evidence="2">Uncharacterized protein</fullName>
    </submittedName>
</protein>
<dbReference type="Proteomes" id="UP000314294">
    <property type="component" value="Unassembled WGS sequence"/>
</dbReference>